<evidence type="ECO:0000313" key="4">
    <source>
        <dbReference type="Proteomes" id="UP000663855"/>
    </source>
</evidence>
<proteinExistence type="predicted"/>
<comment type="caution">
    <text evidence="1">The sequence shown here is derived from an EMBL/GenBank/DDBJ whole genome shotgun (WGS) entry which is preliminary data.</text>
</comment>
<dbReference type="EMBL" id="CAJOBH010023497">
    <property type="protein sequence ID" value="CAF4235668.1"/>
    <property type="molecule type" value="Genomic_DNA"/>
</dbReference>
<dbReference type="Proteomes" id="UP000663855">
    <property type="component" value="Unassembled WGS sequence"/>
</dbReference>
<dbReference type="EMBL" id="CAJNOV010008429">
    <property type="protein sequence ID" value="CAF1322718.1"/>
    <property type="molecule type" value="Genomic_DNA"/>
</dbReference>
<dbReference type="Proteomes" id="UP000681720">
    <property type="component" value="Unassembled WGS sequence"/>
</dbReference>
<protein>
    <submittedName>
        <fullName evidence="1">Uncharacterized protein</fullName>
    </submittedName>
</protein>
<reference evidence="1" key="1">
    <citation type="submission" date="2021-02" db="EMBL/GenBank/DDBJ databases">
        <authorList>
            <person name="Nowell W R."/>
        </authorList>
    </citation>
    <scope>NUCLEOTIDE SEQUENCE</scope>
</reference>
<sequence>MKLFTNDFPDEYKKTANEYLQVFNMLKGEFIDLKWTITCPPLILEGEADEKYDVEKNVQSHSIHNGIKAGNLAKIIVNELTEKKFVHARIGMVDNSEV</sequence>
<gene>
    <name evidence="2" type="ORF">BYL167_LOCUS24965</name>
    <name evidence="1" type="ORF">CJN711_LOCUS18019</name>
    <name evidence="3" type="ORF">GIL414_LOCUS26019</name>
</gene>
<accession>A0A815FB70</accession>
<evidence type="ECO:0000313" key="3">
    <source>
        <dbReference type="EMBL" id="CAF4304819.1"/>
    </source>
</evidence>
<evidence type="ECO:0000313" key="2">
    <source>
        <dbReference type="EMBL" id="CAF4235668.1"/>
    </source>
</evidence>
<dbReference type="Gene3D" id="3.40.50.720">
    <property type="entry name" value="NAD(P)-binding Rossmann-like Domain"/>
    <property type="match status" value="1"/>
</dbReference>
<organism evidence="1 4">
    <name type="scientific">Rotaria magnacalcarata</name>
    <dbReference type="NCBI Taxonomy" id="392030"/>
    <lineage>
        <taxon>Eukaryota</taxon>
        <taxon>Metazoa</taxon>
        <taxon>Spiralia</taxon>
        <taxon>Gnathifera</taxon>
        <taxon>Rotifera</taxon>
        <taxon>Eurotatoria</taxon>
        <taxon>Bdelloidea</taxon>
        <taxon>Philodinida</taxon>
        <taxon>Philodinidae</taxon>
        <taxon>Rotaria</taxon>
    </lineage>
</organism>
<evidence type="ECO:0000313" key="1">
    <source>
        <dbReference type="EMBL" id="CAF1322718.1"/>
    </source>
</evidence>
<name>A0A815FB70_9BILA</name>
<dbReference type="Proteomes" id="UP000681967">
    <property type="component" value="Unassembled WGS sequence"/>
</dbReference>
<dbReference type="AlphaFoldDB" id="A0A815FB70"/>
<dbReference type="EMBL" id="CAJOBJ010036895">
    <property type="protein sequence ID" value="CAF4304819.1"/>
    <property type="molecule type" value="Genomic_DNA"/>
</dbReference>